<dbReference type="AlphaFoldDB" id="A0A5C3KAW4"/>
<sequence length="149" mass="16188">MNAHHSSTTFEKGFVSRRQITCPFSPSIALSAGFFDWELLGKWGIISQRRVVPFIVEVGEVTGKRGKRGKRAKLSSGRAEHIVPAAQVLQGARGVHFNDCPVTVAGRDVNNVKNVKNVVNNAYYNTPGNAATKDADDGTQIIFTSSIKC</sequence>
<organism evidence="1 2">
    <name type="scientific">Coprinopsis marcescibilis</name>
    <name type="common">Agaric fungus</name>
    <name type="synonym">Psathyrella marcescibilis</name>
    <dbReference type="NCBI Taxonomy" id="230819"/>
    <lineage>
        <taxon>Eukaryota</taxon>
        <taxon>Fungi</taxon>
        <taxon>Dikarya</taxon>
        <taxon>Basidiomycota</taxon>
        <taxon>Agaricomycotina</taxon>
        <taxon>Agaricomycetes</taxon>
        <taxon>Agaricomycetidae</taxon>
        <taxon>Agaricales</taxon>
        <taxon>Agaricineae</taxon>
        <taxon>Psathyrellaceae</taxon>
        <taxon>Coprinopsis</taxon>
    </lineage>
</organism>
<evidence type="ECO:0000313" key="1">
    <source>
        <dbReference type="EMBL" id="TFK17235.1"/>
    </source>
</evidence>
<dbReference type="EMBL" id="ML210546">
    <property type="protein sequence ID" value="TFK17235.1"/>
    <property type="molecule type" value="Genomic_DNA"/>
</dbReference>
<protein>
    <submittedName>
        <fullName evidence="1">Uncharacterized protein</fullName>
    </submittedName>
</protein>
<keyword evidence="2" id="KW-1185">Reference proteome</keyword>
<reference evidence="1 2" key="1">
    <citation type="journal article" date="2019" name="Nat. Ecol. Evol.">
        <title>Megaphylogeny resolves global patterns of mushroom evolution.</title>
        <authorList>
            <person name="Varga T."/>
            <person name="Krizsan K."/>
            <person name="Foldi C."/>
            <person name="Dima B."/>
            <person name="Sanchez-Garcia M."/>
            <person name="Sanchez-Ramirez S."/>
            <person name="Szollosi G.J."/>
            <person name="Szarkandi J.G."/>
            <person name="Papp V."/>
            <person name="Albert L."/>
            <person name="Andreopoulos W."/>
            <person name="Angelini C."/>
            <person name="Antonin V."/>
            <person name="Barry K.W."/>
            <person name="Bougher N.L."/>
            <person name="Buchanan P."/>
            <person name="Buyck B."/>
            <person name="Bense V."/>
            <person name="Catcheside P."/>
            <person name="Chovatia M."/>
            <person name="Cooper J."/>
            <person name="Damon W."/>
            <person name="Desjardin D."/>
            <person name="Finy P."/>
            <person name="Geml J."/>
            <person name="Haridas S."/>
            <person name="Hughes K."/>
            <person name="Justo A."/>
            <person name="Karasinski D."/>
            <person name="Kautmanova I."/>
            <person name="Kiss B."/>
            <person name="Kocsube S."/>
            <person name="Kotiranta H."/>
            <person name="LaButti K.M."/>
            <person name="Lechner B.E."/>
            <person name="Liimatainen K."/>
            <person name="Lipzen A."/>
            <person name="Lukacs Z."/>
            <person name="Mihaltcheva S."/>
            <person name="Morgado L.N."/>
            <person name="Niskanen T."/>
            <person name="Noordeloos M.E."/>
            <person name="Ohm R.A."/>
            <person name="Ortiz-Santana B."/>
            <person name="Ovrebo C."/>
            <person name="Racz N."/>
            <person name="Riley R."/>
            <person name="Savchenko A."/>
            <person name="Shiryaev A."/>
            <person name="Soop K."/>
            <person name="Spirin V."/>
            <person name="Szebenyi C."/>
            <person name="Tomsovsky M."/>
            <person name="Tulloss R.E."/>
            <person name="Uehling J."/>
            <person name="Grigoriev I.V."/>
            <person name="Vagvolgyi C."/>
            <person name="Papp T."/>
            <person name="Martin F.M."/>
            <person name="Miettinen O."/>
            <person name="Hibbett D.S."/>
            <person name="Nagy L.G."/>
        </authorList>
    </citation>
    <scope>NUCLEOTIDE SEQUENCE [LARGE SCALE GENOMIC DNA]</scope>
    <source>
        <strain evidence="1 2">CBS 121175</strain>
    </source>
</reference>
<name>A0A5C3KAW4_COPMA</name>
<gene>
    <name evidence="1" type="ORF">FA15DRAFT_698515</name>
</gene>
<evidence type="ECO:0000313" key="2">
    <source>
        <dbReference type="Proteomes" id="UP000307440"/>
    </source>
</evidence>
<accession>A0A5C3KAW4</accession>
<proteinExistence type="predicted"/>
<dbReference type="Proteomes" id="UP000307440">
    <property type="component" value="Unassembled WGS sequence"/>
</dbReference>